<dbReference type="RefSeq" id="WP_091241777.1">
    <property type="nucleotide sequence ID" value="NZ_FNAG01000004.1"/>
</dbReference>
<evidence type="ECO:0000256" key="2">
    <source>
        <dbReference type="ARBA" id="ARBA00022670"/>
    </source>
</evidence>
<evidence type="ECO:0000313" key="10">
    <source>
        <dbReference type="Proteomes" id="UP000199603"/>
    </source>
</evidence>
<dbReference type="InterPro" id="IPR004447">
    <property type="entry name" value="Peptidase_S41A"/>
</dbReference>
<dbReference type="Gene3D" id="3.90.226.10">
    <property type="entry name" value="2-enoyl-CoA Hydratase, Chain A, domain 1"/>
    <property type="match status" value="1"/>
</dbReference>
<feature type="signal peptide" evidence="7">
    <location>
        <begin position="1"/>
        <end position="24"/>
    </location>
</feature>
<dbReference type="Proteomes" id="UP000199603">
    <property type="component" value="Unassembled WGS sequence"/>
</dbReference>
<feature type="domain" description="PDZ" evidence="8">
    <location>
        <begin position="241"/>
        <end position="319"/>
    </location>
</feature>
<dbReference type="Pfam" id="PF03572">
    <property type="entry name" value="Peptidase_S41"/>
    <property type="match status" value="1"/>
</dbReference>
<dbReference type="GO" id="GO:0008236">
    <property type="term" value="F:serine-type peptidase activity"/>
    <property type="evidence" value="ECO:0007669"/>
    <property type="project" value="UniProtKB-KW"/>
</dbReference>
<dbReference type="Gene3D" id="2.30.42.10">
    <property type="match status" value="1"/>
</dbReference>
<dbReference type="InterPro" id="IPR005151">
    <property type="entry name" value="Tail-specific_protease"/>
</dbReference>
<dbReference type="GO" id="GO:0007165">
    <property type="term" value="P:signal transduction"/>
    <property type="evidence" value="ECO:0007669"/>
    <property type="project" value="TreeGrafter"/>
</dbReference>
<dbReference type="GO" id="GO:0030288">
    <property type="term" value="C:outer membrane-bounded periplasmic space"/>
    <property type="evidence" value="ECO:0007669"/>
    <property type="project" value="TreeGrafter"/>
</dbReference>
<dbReference type="SUPFAM" id="SSF50156">
    <property type="entry name" value="PDZ domain-like"/>
    <property type="match status" value="1"/>
</dbReference>
<organism evidence="9 10">
    <name type="scientific">Aquimonas voraii</name>
    <dbReference type="NCBI Taxonomy" id="265719"/>
    <lineage>
        <taxon>Bacteria</taxon>
        <taxon>Pseudomonadati</taxon>
        <taxon>Pseudomonadota</taxon>
        <taxon>Gammaproteobacteria</taxon>
        <taxon>Lysobacterales</taxon>
        <taxon>Lysobacteraceae</taxon>
        <taxon>Aquimonas</taxon>
    </lineage>
</organism>
<reference evidence="9 10" key="1">
    <citation type="submission" date="2016-10" db="EMBL/GenBank/DDBJ databases">
        <authorList>
            <person name="de Groot N.N."/>
        </authorList>
    </citation>
    <scope>NUCLEOTIDE SEQUENCE [LARGE SCALE GENOMIC DNA]</scope>
    <source>
        <strain evidence="9 10">DSM 16957</strain>
    </source>
</reference>
<dbReference type="Pfam" id="PF00595">
    <property type="entry name" value="PDZ"/>
    <property type="match status" value="1"/>
</dbReference>
<evidence type="ECO:0000256" key="3">
    <source>
        <dbReference type="ARBA" id="ARBA00022801"/>
    </source>
</evidence>
<evidence type="ECO:0000256" key="1">
    <source>
        <dbReference type="ARBA" id="ARBA00009179"/>
    </source>
</evidence>
<dbReference type="AlphaFoldDB" id="A0A1G6W3E7"/>
<accession>A0A1G6W3E7</accession>
<keyword evidence="10" id="KW-1185">Reference proteome</keyword>
<dbReference type="SMART" id="SM00245">
    <property type="entry name" value="TSPc"/>
    <property type="match status" value="1"/>
</dbReference>
<evidence type="ECO:0000259" key="8">
    <source>
        <dbReference type="PROSITE" id="PS50106"/>
    </source>
</evidence>
<keyword evidence="3 5" id="KW-0378">Hydrolase</keyword>
<dbReference type="FunFam" id="3.90.226.10:FF:000090">
    <property type="entry name" value="Tail-specific protease"/>
    <property type="match status" value="1"/>
</dbReference>
<comment type="similarity">
    <text evidence="1 5">Belongs to the peptidase S41A family.</text>
</comment>
<dbReference type="CDD" id="cd07560">
    <property type="entry name" value="Peptidase_S41_CPP"/>
    <property type="match status" value="1"/>
</dbReference>
<gene>
    <name evidence="9" type="ORF">SAMN04488509_104110</name>
</gene>
<sequence length="725" mass="80977">MRFSSLRFAPLLLALVLPLAPALAKTERSRVDALSLEPNAQQTEAARWMAQLVSNSRFHYSPQKLDDALSAQIFDRYLEALDGDKLFLRAEDVAAFESYRPQLDDAISGGRLAPAFEIFKVYRQRVDERTAAIRELLKQDFDFTVDESYSFDREDAAWAQSAEELDELWRLRVKNDVLRLRLAGREMDKIRETLDKRYKNFGERIRQIDAEDVFQTFMNAYAGAIEPHTSYMNPRTSENFNISMRLSLEGIGAVLSRNDEEFTVVRSVVPGGPAALSGRIKPGDRIVAVGQGESGPMVDVVGWRLDDVVDLIRGPKDSVVRLDVLPAEAGIDGEHVLLSLSRQKVKLEEQAAKKQVIEVGEGENARRVGVISLPAFYQDFEGRRRDEPDYRSATRDVARLLEELKAENVEGVVIDLRNNGGGSLDEATELTGLFIDTGPVVQIKDAGRRVSIQTDRKPGVAWDGPLAVMINRASASASEIFAGAIQDYGRGLIVGEPTFGKGTVQNLVDLDAFSRENPGLGHLKMTVAQFFRIAGGSTQHKGVEPDIAFPVTWDASEYGESVYDNALPWAAIAPAKYEAYGDFAPLLPMLKSRHEARIAHDQEFQWWIQDVEEYRSLRERKTLSLNEATRRAERERDEARRKARDEQRKALGQSVDEDAIADLDDGLQADERPIESEDESAEEKPDALVRETAHLLVDAIDLLRADSKLAARVIPETSPLKALVD</sequence>
<keyword evidence="7" id="KW-0732">Signal</keyword>
<dbReference type="Pfam" id="PF11818">
    <property type="entry name" value="DUF3340"/>
    <property type="match status" value="1"/>
</dbReference>
<proteinExistence type="inferred from homology"/>
<dbReference type="PANTHER" id="PTHR32060:SF22">
    <property type="entry name" value="CARBOXYL-TERMINAL-PROCESSING PEPTIDASE 3, CHLOROPLASTIC"/>
    <property type="match status" value="1"/>
</dbReference>
<keyword evidence="2 5" id="KW-0645">Protease</keyword>
<dbReference type="InterPro" id="IPR029045">
    <property type="entry name" value="ClpP/crotonase-like_dom_sf"/>
</dbReference>
<dbReference type="GO" id="GO:0006508">
    <property type="term" value="P:proteolysis"/>
    <property type="evidence" value="ECO:0007669"/>
    <property type="project" value="UniProtKB-KW"/>
</dbReference>
<protein>
    <submittedName>
        <fullName evidence="9">Carboxyl-terminal processing protease</fullName>
    </submittedName>
</protein>
<evidence type="ECO:0000313" key="9">
    <source>
        <dbReference type="EMBL" id="SDD60382.1"/>
    </source>
</evidence>
<evidence type="ECO:0000256" key="4">
    <source>
        <dbReference type="ARBA" id="ARBA00022825"/>
    </source>
</evidence>
<feature type="compositionally biased region" description="Basic and acidic residues" evidence="6">
    <location>
        <begin position="628"/>
        <end position="649"/>
    </location>
</feature>
<dbReference type="STRING" id="265719.SAMN04488509_104110"/>
<dbReference type="InterPro" id="IPR036034">
    <property type="entry name" value="PDZ_sf"/>
</dbReference>
<name>A0A1G6W3E7_9GAMM</name>
<dbReference type="PROSITE" id="PS50106">
    <property type="entry name" value="PDZ"/>
    <property type="match status" value="1"/>
</dbReference>
<dbReference type="InterPro" id="IPR040573">
    <property type="entry name" value="TSP_N"/>
</dbReference>
<feature type="chain" id="PRO_5011700942" evidence="7">
    <location>
        <begin position="25"/>
        <end position="725"/>
    </location>
</feature>
<dbReference type="PANTHER" id="PTHR32060">
    <property type="entry name" value="TAIL-SPECIFIC PROTEASE"/>
    <property type="match status" value="1"/>
</dbReference>
<evidence type="ECO:0000256" key="5">
    <source>
        <dbReference type="RuleBase" id="RU004404"/>
    </source>
</evidence>
<keyword evidence="4 5" id="KW-0720">Serine protease</keyword>
<evidence type="ECO:0000256" key="7">
    <source>
        <dbReference type="SAM" id="SignalP"/>
    </source>
</evidence>
<feature type="region of interest" description="Disordered" evidence="6">
    <location>
        <begin position="628"/>
        <end position="662"/>
    </location>
</feature>
<dbReference type="SMART" id="SM00228">
    <property type="entry name" value="PDZ"/>
    <property type="match status" value="1"/>
</dbReference>
<dbReference type="SUPFAM" id="SSF52096">
    <property type="entry name" value="ClpP/crotonase"/>
    <property type="match status" value="1"/>
</dbReference>
<dbReference type="GO" id="GO:0004175">
    <property type="term" value="F:endopeptidase activity"/>
    <property type="evidence" value="ECO:0007669"/>
    <property type="project" value="TreeGrafter"/>
</dbReference>
<dbReference type="OrthoDB" id="9812068at2"/>
<evidence type="ECO:0000256" key="6">
    <source>
        <dbReference type="SAM" id="MobiDB-lite"/>
    </source>
</evidence>
<dbReference type="CDD" id="cd06782">
    <property type="entry name" value="cpPDZ_CPP-like"/>
    <property type="match status" value="1"/>
</dbReference>
<dbReference type="EMBL" id="FNAG01000004">
    <property type="protein sequence ID" value="SDD60382.1"/>
    <property type="molecule type" value="Genomic_DNA"/>
</dbReference>
<dbReference type="Pfam" id="PF17804">
    <property type="entry name" value="TSP_NTD"/>
    <property type="match status" value="1"/>
</dbReference>
<dbReference type="InterPro" id="IPR020992">
    <property type="entry name" value="Tail_Prtase_C"/>
</dbReference>
<dbReference type="InterPro" id="IPR001478">
    <property type="entry name" value="PDZ"/>
</dbReference>
<dbReference type="NCBIfam" id="TIGR00225">
    <property type="entry name" value="prc"/>
    <property type="match status" value="1"/>
</dbReference>